<keyword evidence="1" id="KW-0378">Hydrolase</keyword>
<accession>A0ABC8VZB1</accession>
<dbReference type="InterPro" id="IPR001574">
    <property type="entry name" value="Ribosome_inactivat_prot"/>
</dbReference>
<comment type="similarity">
    <text evidence="1">Belongs to the ribosome-inactivating protein family.</text>
</comment>
<dbReference type="PANTHER" id="PTHR33453:SF37">
    <property type="entry name" value="RRNA N-GLYCOSYLASE"/>
    <property type="match status" value="1"/>
</dbReference>
<proteinExistence type="inferred from homology"/>
<dbReference type="GO" id="GO:0090729">
    <property type="term" value="F:toxin activity"/>
    <property type="evidence" value="ECO:0007669"/>
    <property type="project" value="UniProtKB-KW"/>
</dbReference>
<dbReference type="InterPro" id="IPR016138">
    <property type="entry name" value="Ribosome_inactivat_prot_sub1"/>
</dbReference>
<evidence type="ECO:0000313" key="4">
    <source>
        <dbReference type="Proteomes" id="UP001497457"/>
    </source>
</evidence>
<gene>
    <name evidence="3" type="ORF">URODEC1_LOCUS8298</name>
</gene>
<dbReference type="GO" id="GO:0017148">
    <property type="term" value="P:negative regulation of translation"/>
    <property type="evidence" value="ECO:0007669"/>
    <property type="project" value="UniProtKB-KW"/>
</dbReference>
<reference evidence="4" key="1">
    <citation type="submission" date="2024-06" db="EMBL/GenBank/DDBJ databases">
        <authorList>
            <person name="Ryan C."/>
        </authorList>
    </citation>
    <scope>NUCLEOTIDE SEQUENCE [LARGE SCALE GENOMIC DNA]</scope>
</reference>
<dbReference type="GO" id="GO:0006952">
    <property type="term" value="P:defense response"/>
    <property type="evidence" value="ECO:0007669"/>
    <property type="project" value="UniProtKB-KW"/>
</dbReference>
<keyword evidence="1" id="KW-0800">Toxin</keyword>
<dbReference type="Gene3D" id="3.40.420.10">
    <property type="entry name" value="Ricin (A subunit), domain 1"/>
    <property type="match status" value="3"/>
</dbReference>
<protein>
    <recommendedName>
        <fullName evidence="2">DUF6598 domain-containing protein</fullName>
    </recommendedName>
</protein>
<dbReference type="PANTHER" id="PTHR33453">
    <property type="match status" value="1"/>
</dbReference>
<evidence type="ECO:0000313" key="3">
    <source>
        <dbReference type="EMBL" id="CAL4899631.1"/>
    </source>
</evidence>
<dbReference type="EMBL" id="OZ075121">
    <property type="protein sequence ID" value="CAL4899631.1"/>
    <property type="molecule type" value="Genomic_DNA"/>
</dbReference>
<dbReference type="Pfam" id="PF00161">
    <property type="entry name" value="RIP"/>
    <property type="match status" value="3"/>
</dbReference>
<organism evidence="3 4">
    <name type="scientific">Urochloa decumbens</name>
    <dbReference type="NCBI Taxonomy" id="240449"/>
    <lineage>
        <taxon>Eukaryota</taxon>
        <taxon>Viridiplantae</taxon>
        <taxon>Streptophyta</taxon>
        <taxon>Embryophyta</taxon>
        <taxon>Tracheophyta</taxon>
        <taxon>Spermatophyta</taxon>
        <taxon>Magnoliopsida</taxon>
        <taxon>Liliopsida</taxon>
        <taxon>Poales</taxon>
        <taxon>Poaceae</taxon>
        <taxon>PACMAD clade</taxon>
        <taxon>Panicoideae</taxon>
        <taxon>Panicodae</taxon>
        <taxon>Paniceae</taxon>
        <taxon>Melinidinae</taxon>
        <taxon>Urochloa</taxon>
    </lineage>
</organism>
<keyword evidence="1" id="KW-0611">Plant defense</keyword>
<comment type="catalytic activity">
    <reaction evidence="1">
        <text>Endohydrolysis of the N-glycosidic bond at one specific adenosine on the 28S rRNA.</text>
        <dbReference type="EC" id="3.2.2.22"/>
    </reaction>
</comment>
<sequence length="1298" mass="150312">MKVVRNSKQKNFQWHFGEVMNVEYAFVNFRTEELASAAHRKLNHQLDLKMEITGQLSVMRYTVGKLTEYHKFIEALREKLAKRKRKADVYKEEIKVDDLSAAVLPKRGELGKQDKLLHIELHARKQNRSNGSWTTTLAMRKDNLYIVGFTGKDGKWFELAESRCPLREEYHSTLLHWDVRYKTIMNLKAQDQVRRTLSETRLGKAFAIRAVRRLSQYYPDHDYKDEYYPDHNYKDENPTGLGLAGLIVLICESARMETICKEFQKNKKEWDKKGVLIKRDVLDYIWNWGTLSAGLMRWKKHDYKEEYQGHSHLRDALDLRLVLNSENIEGGARVEIFAVSVNFDVTSITVTDGANPNGYPIYNHEGKSITPTKNKLFVTWEIFPQDYVEKAVKLSSFGISNITMVPLSDHEIELIIIQFSNEDFARTVFQYMSRKEQVTIDWEDPRIKAKGKEKRVFTPPKNKLFVTWNIVQQDYVPTIINAVKQFSNLGISNITMGSLTEHKIDLIIIQFRNEDLEESAFKHLSVELNKEQVIISREDPRIKAKMVDLELNVVRNGISGYKGFDLDIKFEDAIPQDAVTRRLDCLKQGDGTEVVTRNIALDSQRKMDVTYLVMSDTVKAKVEVRLHYYRDGRHWFLTPRGDGCTVHGEIAARIDGFDHPIVLFRINDQSKAKPLEPWLIIPLERSNVWVPRGSKRVHIELKHLYVTARNREVISIPDSLSFGFDLGDWRPSSSSRDNDNEVEVYIAWDGIPQKSIEPDVKWIVNDRAQAFSDHIKQLREKVAMGNDKYILDRPILAKPGPNFRIEAEQCVHIELQAEVDEEIWSTTLAVRNDNCSGVGFMNQSKVWYDLGYLSSGGWRSNILPAKYNSVFLGWEVGYNQILQASDWREELNKEGNMFTTKDFVKHAVRTLSRYPDVEDGMNPRIAVVALMIVTCESAKLVHLREYFEGAWCTKVEFITDKMRNYLLAWEEMSRTLLHSKYHFNGKCTQISKQLNDIGITSQRDALQAVHLVLNRCALPDQIDMTYTIDDDEKNYTRFIEEMRSIVTSGVVLPRRSGDRHGSIWWNIQLKVADKETSTTLALRAHDLRICGFRGRNNIWYQICDDTTTMFKEEYDASAISVWMNSDAMDWPHDKTYGKTAAMEAVDALSQYPNPTLPPSCNHKGWMEDEDGTDSLIVPLTTLHLVVSYSASIREVHNAVEQGWRRPEGTRAARELLELMSFWDDISISALEWWELRGDDAIQQGWLMKGRAEDRKKLDRMRQLSWQGDSLRKRLERIGIESSQDALYVFALVKDDDEE</sequence>
<name>A0ABC8VZB1_9POAL</name>
<evidence type="ECO:0000256" key="1">
    <source>
        <dbReference type="RuleBase" id="RU004915"/>
    </source>
</evidence>
<keyword evidence="1" id="KW-0652">Protein synthesis inhibitor</keyword>
<evidence type="ECO:0000259" key="2">
    <source>
        <dbReference type="Pfam" id="PF20241"/>
    </source>
</evidence>
<dbReference type="SUPFAM" id="SSF56371">
    <property type="entry name" value="Ribosome inactivating proteins (RIP)"/>
    <property type="match status" value="3"/>
</dbReference>
<keyword evidence="4" id="KW-1185">Reference proteome</keyword>
<feature type="domain" description="DUF6598" evidence="2">
    <location>
        <begin position="586"/>
        <end position="707"/>
    </location>
</feature>
<dbReference type="InterPro" id="IPR036041">
    <property type="entry name" value="Ribosome-inact_prot_sf"/>
</dbReference>
<dbReference type="Proteomes" id="UP001497457">
    <property type="component" value="Chromosome 11b"/>
</dbReference>
<dbReference type="InterPro" id="IPR046533">
    <property type="entry name" value="DUF6598"/>
</dbReference>
<dbReference type="Pfam" id="PF20241">
    <property type="entry name" value="DUF6598"/>
    <property type="match status" value="1"/>
</dbReference>
<reference evidence="3 4" key="2">
    <citation type="submission" date="2024-10" db="EMBL/GenBank/DDBJ databases">
        <authorList>
            <person name="Ryan C."/>
        </authorList>
    </citation>
    <scope>NUCLEOTIDE SEQUENCE [LARGE SCALE GENOMIC DNA]</scope>
</reference>
<dbReference type="GO" id="GO:0030598">
    <property type="term" value="F:rRNA N-glycosylase activity"/>
    <property type="evidence" value="ECO:0007669"/>
    <property type="project" value="UniProtKB-EC"/>
</dbReference>